<proteinExistence type="predicted"/>
<name>A0A059BHC2_EUCGR</name>
<sequence>MRGCKLIRARKSKPIFEFNITSPASSPSFHPPSSSKTLLWTCNRPRRHIVFFSSSRDHSSHGVLELFFI</sequence>
<organism evidence="1">
    <name type="scientific">Eucalyptus grandis</name>
    <name type="common">Flooded gum</name>
    <dbReference type="NCBI Taxonomy" id="71139"/>
    <lineage>
        <taxon>Eukaryota</taxon>
        <taxon>Viridiplantae</taxon>
        <taxon>Streptophyta</taxon>
        <taxon>Embryophyta</taxon>
        <taxon>Tracheophyta</taxon>
        <taxon>Spermatophyta</taxon>
        <taxon>Magnoliopsida</taxon>
        <taxon>eudicotyledons</taxon>
        <taxon>Gunneridae</taxon>
        <taxon>Pentapetalae</taxon>
        <taxon>rosids</taxon>
        <taxon>malvids</taxon>
        <taxon>Myrtales</taxon>
        <taxon>Myrtaceae</taxon>
        <taxon>Myrtoideae</taxon>
        <taxon>Eucalypteae</taxon>
        <taxon>Eucalyptus</taxon>
    </lineage>
</organism>
<dbReference type="EMBL" id="KK198759">
    <property type="protein sequence ID" value="KCW65488.1"/>
    <property type="molecule type" value="Genomic_DNA"/>
</dbReference>
<dbReference type="AlphaFoldDB" id="A0A059BHC2"/>
<reference evidence="1" key="1">
    <citation type="submission" date="2013-07" db="EMBL/GenBank/DDBJ databases">
        <title>The genome of Eucalyptus grandis.</title>
        <authorList>
            <person name="Schmutz J."/>
            <person name="Hayes R."/>
            <person name="Myburg A."/>
            <person name="Tuskan G."/>
            <person name="Grattapaglia D."/>
            <person name="Rokhsar D.S."/>
        </authorList>
    </citation>
    <scope>NUCLEOTIDE SEQUENCE</scope>
    <source>
        <tissue evidence="1">Leaf extractions</tissue>
    </source>
</reference>
<dbReference type="InParanoid" id="A0A059BHC2"/>
<dbReference type="Gramene" id="KCW65488">
    <property type="protein sequence ID" value="KCW65488"/>
    <property type="gene ID" value="EUGRSUZ_G02895"/>
</dbReference>
<protein>
    <submittedName>
        <fullName evidence="1">Uncharacterized protein</fullName>
    </submittedName>
</protein>
<gene>
    <name evidence="1" type="ORF">EUGRSUZ_G02895</name>
</gene>
<evidence type="ECO:0000313" key="1">
    <source>
        <dbReference type="EMBL" id="KCW65488.1"/>
    </source>
</evidence>
<accession>A0A059BHC2</accession>